<accession>A0ABN2MEL3</accession>
<dbReference type="EMBL" id="BAAALT010000194">
    <property type="protein sequence ID" value="GAA1822786.1"/>
    <property type="molecule type" value="Genomic_DNA"/>
</dbReference>
<proteinExistence type="inferred from homology"/>
<keyword evidence="4 9" id="KW-0812">Transmembrane</keyword>
<feature type="transmembrane region" description="Helical" evidence="9">
    <location>
        <begin position="159"/>
        <end position="183"/>
    </location>
</feature>
<feature type="region of interest" description="Disordered" evidence="8">
    <location>
        <begin position="1"/>
        <end position="31"/>
    </location>
</feature>
<keyword evidence="6 9" id="KW-0472">Membrane</keyword>
<feature type="transmembrane region" description="Helical" evidence="9">
    <location>
        <begin position="229"/>
        <end position="255"/>
    </location>
</feature>
<protein>
    <submittedName>
        <fullName evidence="10">Glycosyltransferase 87 family protein</fullName>
    </submittedName>
</protein>
<evidence type="ECO:0000313" key="10">
    <source>
        <dbReference type="EMBL" id="GAA1822786.1"/>
    </source>
</evidence>
<feature type="transmembrane region" description="Helical" evidence="9">
    <location>
        <begin position="262"/>
        <end position="285"/>
    </location>
</feature>
<comment type="subcellular location">
    <subcellularLocation>
        <location evidence="1">Cell membrane</location>
        <topology evidence="1">Multi-pass membrane protein</topology>
    </subcellularLocation>
</comment>
<evidence type="ECO:0000256" key="1">
    <source>
        <dbReference type="ARBA" id="ARBA00004651"/>
    </source>
</evidence>
<dbReference type="Pfam" id="PF09594">
    <property type="entry name" value="GT87"/>
    <property type="match status" value="1"/>
</dbReference>
<evidence type="ECO:0000256" key="5">
    <source>
        <dbReference type="ARBA" id="ARBA00022989"/>
    </source>
</evidence>
<evidence type="ECO:0000256" key="8">
    <source>
        <dbReference type="SAM" id="MobiDB-lite"/>
    </source>
</evidence>
<evidence type="ECO:0000256" key="2">
    <source>
        <dbReference type="ARBA" id="ARBA00022475"/>
    </source>
</evidence>
<organism evidence="10 11">
    <name type="scientific">Luedemannella flava</name>
    <dbReference type="NCBI Taxonomy" id="349316"/>
    <lineage>
        <taxon>Bacteria</taxon>
        <taxon>Bacillati</taxon>
        <taxon>Actinomycetota</taxon>
        <taxon>Actinomycetes</taxon>
        <taxon>Micromonosporales</taxon>
        <taxon>Micromonosporaceae</taxon>
        <taxon>Luedemannella</taxon>
    </lineage>
</organism>
<comment type="similarity">
    <text evidence="7">Belongs to the glycosyltransferase 87 family.</text>
</comment>
<gene>
    <name evidence="10" type="ORF">GCM10009682_48910</name>
</gene>
<evidence type="ECO:0000256" key="9">
    <source>
        <dbReference type="SAM" id="Phobius"/>
    </source>
</evidence>
<feature type="transmembrane region" description="Helical" evidence="9">
    <location>
        <begin position="195"/>
        <end position="223"/>
    </location>
</feature>
<feature type="transmembrane region" description="Helical" evidence="9">
    <location>
        <begin position="435"/>
        <end position="456"/>
    </location>
</feature>
<feature type="compositionally biased region" description="Basic and acidic residues" evidence="8">
    <location>
        <begin position="8"/>
        <end position="31"/>
    </location>
</feature>
<dbReference type="InterPro" id="IPR016570">
    <property type="entry name" value="UCP010361"/>
</dbReference>
<dbReference type="PIRSF" id="PIRSF010361">
    <property type="entry name" value="UCP010361"/>
    <property type="match status" value="1"/>
</dbReference>
<dbReference type="RefSeq" id="WP_344136928.1">
    <property type="nucleotide sequence ID" value="NZ_BAAALT010000194.1"/>
</dbReference>
<evidence type="ECO:0000256" key="3">
    <source>
        <dbReference type="ARBA" id="ARBA00022679"/>
    </source>
</evidence>
<feature type="transmembrane region" description="Helical" evidence="9">
    <location>
        <begin position="402"/>
        <end position="423"/>
    </location>
</feature>
<evidence type="ECO:0000256" key="7">
    <source>
        <dbReference type="ARBA" id="ARBA00024033"/>
    </source>
</evidence>
<keyword evidence="5 9" id="KW-1133">Transmembrane helix</keyword>
<reference evidence="10 11" key="1">
    <citation type="journal article" date="2019" name="Int. J. Syst. Evol. Microbiol.">
        <title>The Global Catalogue of Microorganisms (GCM) 10K type strain sequencing project: providing services to taxonomists for standard genome sequencing and annotation.</title>
        <authorList>
            <consortium name="The Broad Institute Genomics Platform"/>
            <consortium name="The Broad Institute Genome Sequencing Center for Infectious Disease"/>
            <person name="Wu L."/>
            <person name="Ma J."/>
        </authorList>
    </citation>
    <scope>NUCLEOTIDE SEQUENCE [LARGE SCALE GENOMIC DNA]</scope>
    <source>
        <strain evidence="10 11">JCM 13250</strain>
    </source>
</reference>
<name>A0ABN2MEL3_9ACTN</name>
<evidence type="ECO:0000313" key="11">
    <source>
        <dbReference type="Proteomes" id="UP001500218"/>
    </source>
</evidence>
<feature type="transmembrane region" description="Helical" evidence="9">
    <location>
        <begin position="370"/>
        <end position="396"/>
    </location>
</feature>
<evidence type="ECO:0000256" key="6">
    <source>
        <dbReference type="ARBA" id="ARBA00023136"/>
    </source>
</evidence>
<keyword evidence="3" id="KW-0808">Transferase</keyword>
<comment type="caution">
    <text evidence="10">The sequence shown here is derived from an EMBL/GenBank/DDBJ whole genome shotgun (WGS) entry which is preliminary data.</text>
</comment>
<feature type="transmembrane region" description="Helical" evidence="9">
    <location>
        <begin position="62"/>
        <end position="82"/>
    </location>
</feature>
<evidence type="ECO:0000256" key="4">
    <source>
        <dbReference type="ARBA" id="ARBA00022692"/>
    </source>
</evidence>
<dbReference type="InterPro" id="IPR018584">
    <property type="entry name" value="GT87"/>
</dbReference>
<feature type="transmembrane region" description="Helical" evidence="9">
    <location>
        <begin position="340"/>
        <end position="358"/>
    </location>
</feature>
<keyword evidence="2" id="KW-1003">Cell membrane</keyword>
<keyword evidence="11" id="KW-1185">Reference proteome</keyword>
<dbReference type="Proteomes" id="UP001500218">
    <property type="component" value="Unassembled WGS sequence"/>
</dbReference>
<sequence>MSAAHPDVLPRFDGGEPDGLDRPADPDDRIAEPGHEDRFIGGLAESIGGSLGEHAVRRPRRIFTPVRIVLVLALLTFGAHWVQKYPCQDASWSDWSQYKYFCYTDVVALYYAEGLDKGERPYFDHKVEYPVLTGALMGVVGLPVHNYAVAHPGEINEIIWFYNGTAFILFGFGLASIAVALALRRRRPWDAAMIAVAPAVFVTATVNWDLFAIGLTALFMFAWARRHPWVAGLLLGLAAAAKFYPLFLAGPLIVLALRTKRWLHALITIGVGAVTWAAVNAPVFFNAREGWNEFWRLSDERGIDWGTFWYIGNHFPVGVEKYGIEPFNTLGGNIDLLNKVYQGLFVLCCVGIGALAVYAKRKPRIAQLNFLVIALFLLTSKVWSQQFVMWLIPLAVLARPKWGAFLAWQAAELIYFFSFYGELLTVSGKHIFQEWVFVFAASCRWTTLAVLVALVIRDILRPENDLVRRTYDDDPDGGVFDNAPDWVHLDKLRFWRYLFPRRVPAPAVEGDQPVATAS</sequence>